<proteinExistence type="predicted"/>
<dbReference type="InterPro" id="IPR012347">
    <property type="entry name" value="Ferritin-like"/>
</dbReference>
<dbReference type="KEGG" id="dhy:DESAM_23146"/>
<dbReference type="CDD" id="cd01045">
    <property type="entry name" value="Ferritin_like_AB"/>
    <property type="match status" value="1"/>
</dbReference>
<evidence type="ECO:0000313" key="3">
    <source>
        <dbReference type="Proteomes" id="UP000010808"/>
    </source>
</evidence>
<dbReference type="Proteomes" id="UP000010808">
    <property type="component" value="Chromosome"/>
</dbReference>
<name>L0RF75_9BACT</name>
<evidence type="ECO:0000313" key="2">
    <source>
        <dbReference type="EMBL" id="CCO25413.1"/>
    </source>
</evidence>
<dbReference type="GO" id="GO:0046872">
    <property type="term" value="F:metal ion binding"/>
    <property type="evidence" value="ECO:0007669"/>
    <property type="project" value="InterPro"/>
</dbReference>
<organism evidence="2 3">
    <name type="scientific">Maridesulfovibrio hydrothermalis AM13 = DSM 14728</name>
    <dbReference type="NCBI Taxonomy" id="1121451"/>
    <lineage>
        <taxon>Bacteria</taxon>
        <taxon>Pseudomonadati</taxon>
        <taxon>Thermodesulfobacteriota</taxon>
        <taxon>Desulfovibrionia</taxon>
        <taxon>Desulfovibrionales</taxon>
        <taxon>Desulfovibrionaceae</taxon>
        <taxon>Maridesulfovibrio</taxon>
    </lineage>
</organism>
<dbReference type="PATRIC" id="fig|1121451.3.peg.3350"/>
<dbReference type="RefSeq" id="WP_015338010.1">
    <property type="nucleotide sequence ID" value="NC_020055.1"/>
</dbReference>
<dbReference type="Gene3D" id="1.20.1260.10">
    <property type="match status" value="1"/>
</dbReference>
<dbReference type="GO" id="GO:0016491">
    <property type="term" value="F:oxidoreductase activity"/>
    <property type="evidence" value="ECO:0007669"/>
    <property type="project" value="InterPro"/>
</dbReference>
<dbReference type="STRING" id="1121451.DESAM_23146"/>
<dbReference type="PANTHER" id="PTHR33531:SF7">
    <property type="entry name" value="HYPOTHETICAL MEMBRANE PROTEIN, CONSERVED"/>
    <property type="match status" value="1"/>
</dbReference>
<keyword evidence="3" id="KW-1185">Reference proteome</keyword>
<dbReference type="InterPro" id="IPR009078">
    <property type="entry name" value="Ferritin-like_SF"/>
</dbReference>
<dbReference type="EMBL" id="FO203522">
    <property type="protein sequence ID" value="CCO25413.1"/>
    <property type="molecule type" value="Genomic_DNA"/>
</dbReference>
<dbReference type="PANTHER" id="PTHR33531">
    <property type="entry name" value="RUBRERYTHRIN SUBFAMILY"/>
    <property type="match status" value="1"/>
</dbReference>
<evidence type="ECO:0000259" key="1">
    <source>
        <dbReference type="Pfam" id="PF02915"/>
    </source>
</evidence>
<dbReference type="AlphaFoldDB" id="L0RF75"/>
<protein>
    <submittedName>
        <fullName evidence="2">Rubrerythrin</fullName>
    </submittedName>
</protein>
<dbReference type="SUPFAM" id="SSF47240">
    <property type="entry name" value="Ferritin-like"/>
    <property type="match status" value="1"/>
</dbReference>
<dbReference type="HOGENOM" id="CLU_122749_1_0_7"/>
<dbReference type="InterPro" id="IPR003251">
    <property type="entry name" value="Rr_diiron-bd_dom"/>
</dbReference>
<reference evidence="2 3" key="1">
    <citation type="submission" date="2012-10" db="EMBL/GenBank/DDBJ databases">
        <authorList>
            <person name="Genoscope - CEA"/>
        </authorList>
    </citation>
    <scope>NUCLEOTIDE SEQUENCE [LARGE SCALE GENOMIC DNA]</scope>
    <source>
        <strain evidence="3">AM13 / DSM 14728</strain>
    </source>
</reference>
<accession>L0RF75</accession>
<gene>
    <name evidence="2" type="ORF">DESAM_23146</name>
</gene>
<sequence>MVTFFSANEVVELAMRIEQKGQAFYLLAADEAKDPAAKEFFDFFAEEESKHELFFRGMRDRLGNIEIPPGSDYEEYTQYVMALVDSHDVFNFDYTAAFKEEDFTFEDAVRAAMRFEKDTILLFTELKRMVPETEQKFVEECIDEERGHLRLLAQKLRD</sequence>
<dbReference type="OrthoDB" id="5405405at2"/>
<dbReference type="eggNOG" id="COG1633">
    <property type="taxonomic scope" value="Bacteria"/>
</dbReference>
<dbReference type="Pfam" id="PF02915">
    <property type="entry name" value="Rubrerythrin"/>
    <property type="match status" value="1"/>
</dbReference>
<feature type="domain" description="Rubrerythrin diiron-binding" evidence="1">
    <location>
        <begin position="9"/>
        <end position="153"/>
    </location>
</feature>